<keyword evidence="3" id="KW-0378">Hydrolase</keyword>
<reference evidence="8" key="1">
    <citation type="journal article" date="2023" name="Mol. Biol. Evol.">
        <title>Third-Generation Sequencing Reveals the Adaptive Role of the Epigenome in Three Deep-Sea Polychaetes.</title>
        <authorList>
            <person name="Perez M."/>
            <person name="Aroh O."/>
            <person name="Sun Y."/>
            <person name="Lan Y."/>
            <person name="Juniper S.K."/>
            <person name="Young C.R."/>
            <person name="Angers B."/>
            <person name="Qian P.Y."/>
        </authorList>
    </citation>
    <scope>NUCLEOTIDE SEQUENCE</scope>
    <source>
        <strain evidence="8">R07B-5</strain>
    </source>
</reference>
<proteinExistence type="predicted"/>
<dbReference type="PANTHER" id="PTHR10201">
    <property type="entry name" value="MATRIX METALLOPROTEINASE"/>
    <property type="match status" value="1"/>
</dbReference>
<dbReference type="InterPro" id="IPR024079">
    <property type="entry name" value="MetalloPept_cat_dom_sf"/>
</dbReference>
<dbReference type="GO" id="GO:0006508">
    <property type="term" value="P:proteolysis"/>
    <property type="evidence" value="ECO:0007669"/>
    <property type="project" value="UniProtKB-KW"/>
</dbReference>
<evidence type="ECO:0000313" key="8">
    <source>
        <dbReference type="EMBL" id="KAK2141648.1"/>
    </source>
</evidence>
<dbReference type="GO" id="GO:0004222">
    <property type="term" value="F:metalloendopeptidase activity"/>
    <property type="evidence" value="ECO:0007669"/>
    <property type="project" value="InterPro"/>
</dbReference>
<keyword evidence="1" id="KW-0645">Protease</keyword>
<dbReference type="PANTHER" id="PTHR10201:SF323">
    <property type="entry name" value="MATRIX METALLOPROTEINASE-21"/>
    <property type="match status" value="1"/>
</dbReference>
<keyword evidence="4" id="KW-0862">Zinc</keyword>
<evidence type="ECO:0000313" key="9">
    <source>
        <dbReference type="Proteomes" id="UP001209878"/>
    </source>
</evidence>
<dbReference type="InterPro" id="IPR036365">
    <property type="entry name" value="PGBD-like_sf"/>
</dbReference>
<keyword evidence="5" id="KW-0482">Metalloprotease</keyword>
<feature type="region of interest" description="Disordered" evidence="6">
    <location>
        <begin position="287"/>
        <end position="322"/>
    </location>
</feature>
<dbReference type="EMBL" id="JAODUO010005160">
    <property type="protein sequence ID" value="KAK2141648.1"/>
    <property type="molecule type" value="Genomic_DNA"/>
</dbReference>
<dbReference type="Proteomes" id="UP001209878">
    <property type="component" value="Unassembled WGS sequence"/>
</dbReference>
<keyword evidence="2" id="KW-0479">Metal-binding</keyword>
<dbReference type="AlphaFoldDB" id="A0AAD9IW33"/>
<name>A0AAD9IW33_RIDPI</name>
<gene>
    <name evidence="8" type="ORF">NP493_5158g00000</name>
</gene>
<evidence type="ECO:0000256" key="3">
    <source>
        <dbReference type="ARBA" id="ARBA00022801"/>
    </source>
</evidence>
<dbReference type="SUPFAM" id="SSF47090">
    <property type="entry name" value="PGBD-like"/>
    <property type="match status" value="1"/>
</dbReference>
<dbReference type="SUPFAM" id="SSF55486">
    <property type="entry name" value="Metalloproteases ('zincins'), catalytic domain"/>
    <property type="match status" value="1"/>
</dbReference>
<dbReference type="Pfam" id="PF00413">
    <property type="entry name" value="Peptidase_M10"/>
    <property type="match status" value="1"/>
</dbReference>
<evidence type="ECO:0000256" key="4">
    <source>
        <dbReference type="ARBA" id="ARBA00022833"/>
    </source>
</evidence>
<keyword evidence="9" id="KW-1185">Reference proteome</keyword>
<feature type="non-terminal residue" evidence="8">
    <location>
        <position position="1"/>
    </location>
</feature>
<accession>A0AAD9IW33</accession>
<evidence type="ECO:0000259" key="7">
    <source>
        <dbReference type="Pfam" id="PF00413"/>
    </source>
</evidence>
<dbReference type="GO" id="GO:0030198">
    <property type="term" value="P:extracellular matrix organization"/>
    <property type="evidence" value="ECO:0007669"/>
    <property type="project" value="TreeGrafter"/>
</dbReference>
<dbReference type="Gene3D" id="3.40.390.10">
    <property type="entry name" value="Collagenase (Catalytic Domain)"/>
    <property type="match status" value="1"/>
</dbReference>
<dbReference type="InterPro" id="IPR001818">
    <property type="entry name" value="Pept_M10_metallopeptidase"/>
</dbReference>
<evidence type="ECO:0000256" key="2">
    <source>
        <dbReference type="ARBA" id="ARBA00022723"/>
    </source>
</evidence>
<evidence type="ECO:0000256" key="5">
    <source>
        <dbReference type="ARBA" id="ARBA00023049"/>
    </source>
</evidence>
<dbReference type="GO" id="GO:0008270">
    <property type="term" value="F:zinc ion binding"/>
    <property type="evidence" value="ECO:0007669"/>
    <property type="project" value="InterPro"/>
</dbReference>
<dbReference type="GO" id="GO:0031012">
    <property type="term" value="C:extracellular matrix"/>
    <property type="evidence" value="ECO:0007669"/>
    <property type="project" value="InterPro"/>
</dbReference>
<feature type="domain" description="Peptidase M10 metallopeptidase" evidence="7">
    <location>
        <begin position="151"/>
        <end position="211"/>
    </location>
</feature>
<organism evidence="8 9">
    <name type="scientific">Ridgeia piscesae</name>
    <name type="common">Tubeworm</name>
    <dbReference type="NCBI Taxonomy" id="27915"/>
    <lineage>
        <taxon>Eukaryota</taxon>
        <taxon>Metazoa</taxon>
        <taxon>Spiralia</taxon>
        <taxon>Lophotrochozoa</taxon>
        <taxon>Annelida</taxon>
        <taxon>Polychaeta</taxon>
        <taxon>Sedentaria</taxon>
        <taxon>Canalipalpata</taxon>
        <taxon>Sabellida</taxon>
        <taxon>Siboglinidae</taxon>
        <taxon>Ridgeia</taxon>
    </lineage>
</organism>
<protein>
    <recommendedName>
        <fullName evidence="7">Peptidase M10 metallopeptidase domain-containing protein</fullName>
    </recommendedName>
</protein>
<evidence type="ECO:0000256" key="1">
    <source>
        <dbReference type="ARBA" id="ARBA00022670"/>
    </source>
</evidence>
<evidence type="ECO:0000256" key="6">
    <source>
        <dbReference type="SAM" id="MobiDB-lite"/>
    </source>
</evidence>
<sequence length="340" mass="37842">ASHKKACKTVDVLAALKKLQLKLGLPPSGVLDGKTKQVLSSGRCGNKDNDHPLLVVSKENATHGESDDERRSHHRDKRSLLETIIGGRNKHALSPSVRRRKRMLAEIMERIANENDTERYRVHPRRKRSTPMDPYRPGDQAYLTKFKQGEEPITWRLLEAGYSKRFPITDQQSMLELAFRMWSEVVPLRFRRQDGGDIDDVDVQIAFGKGAIARRFSQSLGNRYDEGSPISKCRASECARGLGVASMGLNQVGVAREEVGQHGGYTCWLRGGRAGCKRFVRRRPPVHERTPIVFPGTSLAGPASTPPGSPPRRGSPGVAVSSRAPDNLLTLYGMTSRNFR</sequence>
<comment type="caution">
    <text evidence="8">The sequence shown here is derived from an EMBL/GenBank/DDBJ whole genome shotgun (WGS) entry which is preliminary data.</text>
</comment>
<dbReference type="GO" id="GO:0030574">
    <property type="term" value="P:collagen catabolic process"/>
    <property type="evidence" value="ECO:0007669"/>
    <property type="project" value="TreeGrafter"/>
</dbReference>